<feature type="transmembrane region" description="Helical" evidence="1">
    <location>
        <begin position="133"/>
        <end position="153"/>
    </location>
</feature>
<keyword evidence="1" id="KW-1133">Transmembrane helix</keyword>
<accession>A0ABV1H756</accession>
<reference evidence="3" key="1">
    <citation type="submission" date="2024-03" db="EMBL/GenBank/DDBJ databases">
        <title>Human intestinal bacterial collection.</title>
        <authorList>
            <person name="Pauvert C."/>
            <person name="Hitch T.C.A."/>
            <person name="Clavel T."/>
        </authorList>
    </citation>
    <scope>NUCLEOTIDE SEQUENCE [LARGE SCALE GENOMIC DNA]</scope>
    <source>
        <strain evidence="3">CLA-AA-H89B</strain>
    </source>
</reference>
<sequence>MLNYLWAAMIVIGIVYGAFTGNMTAVSDGALDSAKEAVTLCITMLGVMSLWTGLMEIANRSGLIDKCTKAILPLMQWLFPGVPKDHDAMQHITTNVIANFLGLGWAATPAGLRAMKALSELNVENSRASTDMCTFLVINISSIQLIPVNIIAYRSQYGSVNPTAIVAPAILATTVSTLAAIVFCKMMAGKSA</sequence>
<feature type="transmembrane region" description="Helical" evidence="1">
    <location>
        <begin position="165"/>
        <end position="184"/>
    </location>
</feature>
<gene>
    <name evidence="3" type="ORF">WMO37_11015</name>
</gene>
<dbReference type="Proteomes" id="UP001546774">
    <property type="component" value="Unassembled WGS sequence"/>
</dbReference>
<dbReference type="InterPro" id="IPR011642">
    <property type="entry name" value="Gate_dom"/>
</dbReference>
<dbReference type="EMBL" id="JBBMFS010000009">
    <property type="protein sequence ID" value="MEQ2555528.1"/>
    <property type="molecule type" value="Genomic_DNA"/>
</dbReference>
<dbReference type="Pfam" id="PF07670">
    <property type="entry name" value="Gate"/>
    <property type="match status" value="1"/>
</dbReference>
<feature type="transmembrane region" description="Helical" evidence="1">
    <location>
        <begin position="37"/>
        <end position="54"/>
    </location>
</feature>
<keyword evidence="4" id="KW-1185">Reference proteome</keyword>
<proteinExistence type="predicted"/>
<keyword evidence="1" id="KW-0812">Transmembrane</keyword>
<name>A0ABV1H756_9FIRM</name>
<comment type="caution">
    <text evidence="3">The sequence shown here is derived from an EMBL/GenBank/DDBJ whole genome shotgun (WGS) entry which is preliminary data.</text>
</comment>
<keyword evidence="1" id="KW-0472">Membrane</keyword>
<protein>
    <submittedName>
        <fullName evidence="3">Nucleoside recognition domain-containing protein</fullName>
    </submittedName>
</protein>
<feature type="domain" description="Nucleoside transporter/FeoB GTPase Gate" evidence="2">
    <location>
        <begin position="42"/>
        <end position="151"/>
    </location>
</feature>
<evidence type="ECO:0000256" key="1">
    <source>
        <dbReference type="SAM" id="Phobius"/>
    </source>
</evidence>
<feature type="transmembrane region" description="Helical" evidence="1">
    <location>
        <begin position="6"/>
        <end position="25"/>
    </location>
</feature>
<evidence type="ECO:0000259" key="2">
    <source>
        <dbReference type="Pfam" id="PF07670"/>
    </source>
</evidence>
<evidence type="ECO:0000313" key="3">
    <source>
        <dbReference type="EMBL" id="MEQ2555528.1"/>
    </source>
</evidence>
<evidence type="ECO:0000313" key="4">
    <source>
        <dbReference type="Proteomes" id="UP001546774"/>
    </source>
</evidence>
<organism evidence="3 4">
    <name type="scientific">Lachnospira intestinalis</name>
    <dbReference type="NCBI Taxonomy" id="3133158"/>
    <lineage>
        <taxon>Bacteria</taxon>
        <taxon>Bacillati</taxon>
        <taxon>Bacillota</taxon>
        <taxon>Clostridia</taxon>
        <taxon>Lachnospirales</taxon>
        <taxon>Lachnospiraceae</taxon>
        <taxon>Lachnospira</taxon>
    </lineage>
</organism>